<accession>A0A8C1Z2L7</accession>
<dbReference type="GO" id="GO:0050321">
    <property type="term" value="F:tau-protein kinase activity"/>
    <property type="evidence" value="ECO:0007669"/>
    <property type="project" value="UniProtKB-EC"/>
</dbReference>
<dbReference type="PANTHER" id="PTHR24346:SF108">
    <property type="entry name" value="BR SERINE_THREONINE KINASE 1"/>
    <property type="match status" value="1"/>
</dbReference>
<keyword evidence="6" id="KW-0547">Nucleotide-binding</keyword>
<keyword evidence="4" id="KW-0808">Transferase</keyword>
<feature type="compositionally biased region" description="Low complexity" evidence="15">
    <location>
        <begin position="371"/>
        <end position="386"/>
    </location>
</feature>
<organism evidence="17 18">
    <name type="scientific">Cyprinus carpio</name>
    <name type="common">Common carp</name>
    <dbReference type="NCBI Taxonomy" id="7962"/>
    <lineage>
        <taxon>Eukaryota</taxon>
        <taxon>Metazoa</taxon>
        <taxon>Chordata</taxon>
        <taxon>Craniata</taxon>
        <taxon>Vertebrata</taxon>
        <taxon>Euteleostomi</taxon>
        <taxon>Actinopterygii</taxon>
        <taxon>Neopterygii</taxon>
        <taxon>Teleostei</taxon>
        <taxon>Ostariophysi</taxon>
        <taxon>Cypriniformes</taxon>
        <taxon>Cyprinidae</taxon>
        <taxon>Cyprininae</taxon>
        <taxon>Cyprinus</taxon>
    </lineage>
</organism>
<dbReference type="PROSITE" id="PS50011">
    <property type="entry name" value="PROTEIN_KINASE_DOM"/>
    <property type="match status" value="1"/>
</dbReference>
<evidence type="ECO:0000259" key="16">
    <source>
        <dbReference type="PROSITE" id="PS50011"/>
    </source>
</evidence>
<keyword evidence="8" id="KW-0067">ATP-binding</keyword>
<evidence type="ECO:0000256" key="12">
    <source>
        <dbReference type="ARBA" id="ARBA00048291"/>
    </source>
</evidence>
<evidence type="ECO:0000256" key="5">
    <source>
        <dbReference type="ARBA" id="ARBA00022723"/>
    </source>
</evidence>
<comment type="catalytic activity">
    <reaction evidence="14">
        <text>L-threonyl-[tau protein] + ATP = O-phospho-L-threonyl-[tau protein] + ADP + H(+)</text>
        <dbReference type="Rhea" id="RHEA:53904"/>
        <dbReference type="Rhea" id="RHEA-COMP:13703"/>
        <dbReference type="Rhea" id="RHEA-COMP:13704"/>
        <dbReference type="ChEBI" id="CHEBI:15378"/>
        <dbReference type="ChEBI" id="CHEBI:30013"/>
        <dbReference type="ChEBI" id="CHEBI:30616"/>
        <dbReference type="ChEBI" id="CHEBI:61977"/>
        <dbReference type="ChEBI" id="CHEBI:456216"/>
        <dbReference type="EC" id="2.7.11.26"/>
    </reaction>
</comment>
<evidence type="ECO:0000256" key="2">
    <source>
        <dbReference type="ARBA" id="ARBA00006234"/>
    </source>
</evidence>
<dbReference type="SUPFAM" id="SSF56112">
    <property type="entry name" value="Protein kinase-like (PK-like)"/>
    <property type="match status" value="1"/>
</dbReference>
<keyword evidence="10" id="KW-0524">Neurogenesis</keyword>
<dbReference type="AlphaFoldDB" id="A0A8C1Z2L7"/>
<dbReference type="GO" id="GO:0005524">
    <property type="term" value="F:ATP binding"/>
    <property type="evidence" value="ECO:0007669"/>
    <property type="project" value="UniProtKB-KW"/>
</dbReference>
<evidence type="ECO:0000256" key="8">
    <source>
        <dbReference type="ARBA" id="ARBA00022840"/>
    </source>
</evidence>
<dbReference type="FunFam" id="1.10.510.10:FF:000064">
    <property type="entry name" value="BR serine/threonine-protein kinase 2"/>
    <property type="match status" value="1"/>
</dbReference>
<sequence length="541" mass="60556">CHQGRGFGGGFLHFITHQKKHSLHPLCKSQRLVKLGVHCVTCQKVAIKIVNREKLSESVLMKVEREIAILKLIEHPHVLKLHDVYENKKYLYLVLEHVSGGELFDYLVKKGRLTPKEARKFFRQIISALDFCHSHSICHRDLKPENLLLDEKNNIRIADFGMASLQVGDSLLETSCGSPHYACPEVIRGEKYDGRKADVWSCGVILFALLVGALPFDDDNLRNLLEKVKLGVFHMPHFIPPDCQNLLRGMIEVDSGNRLTLELIQKHTWYIGGKNEPEPEQPVPRKVAIRSVPSADDIDPDVLESMHSLGCFRDKNKLMKDLLSDDENQEKMIYFLLLDRKERYPSHEDQNLPPRNDIVFCGLCPHRSRSISGASSGLSTSPLSSPRVTPHPSPRGSPIPTPKGTPVHTPKDSPTGTPTPTPPPSPSIGGIPWKTRLNSIKNSFLGSPRFHRRKLQVPTQEEMSSLTPESSPDPLSNFFDVIKQLFSDEKNGQVHLPPGTPNRHPPNTHHHDPQASDSKCPAGNPRDNAKLMASVGAQEQP</sequence>
<dbReference type="GO" id="GO:0035556">
    <property type="term" value="P:intracellular signal transduction"/>
    <property type="evidence" value="ECO:0007669"/>
    <property type="project" value="TreeGrafter"/>
</dbReference>
<keyword evidence="5" id="KW-0479">Metal-binding</keyword>
<dbReference type="Ensembl" id="ENSCCRT00015050330.1">
    <property type="protein sequence ID" value="ENSCCRP00015048695.1"/>
    <property type="gene ID" value="ENSCCRG00015020081.1"/>
</dbReference>
<feature type="compositionally biased region" description="Pro residues" evidence="15">
    <location>
        <begin position="417"/>
        <end position="426"/>
    </location>
</feature>
<dbReference type="Proteomes" id="UP000694700">
    <property type="component" value="Unplaced"/>
</dbReference>
<comment type="similarity">
    <text evidence="2">Belongs to the protein kinase superfamily. CAMK Ser/Thr protein kinase family. SNF1 subfamily.</text>
</comment>
<keyword evidence="7" id="KW-0418">Kinase</keyword>
<dbReference type="CDD" id="cd14340">
    <property type="entry name" value="UBA_BRSK"/>
    <property type="match status" value="1"/>
</dbReference>
<evidence type="ECO:0000256" key="11">
    <source>
        <dbReference type="ARBA" id="ARBA00047899"/>
    </source>
</evidence>
<evidence type="ECO:0000313" key="18">
    <source>
        <dbReference type="Proteomes" id="UP000694700"/>
    </source>
</evidence>
<dbReference type="FunFam" id="3.30.200.20:FF:000003">
    <property type="entry name" value="Non-specific serine/threonine protein kinase"/>
    <property type="match status" value="1"/>
</dbReference>
<dbReference type="Pfam" id="PF00069">
    <property type="entry name" value="Pkinase"/>
    <property type="match status" value="1"/>
</dbReference>
<keyword evidence="9" id="KW-0460">Magnesium</keyword>
<evidence type="ECO:0000256" key="13">
    <source>
        <dbReference type="ARBA" id="ARBA00048679"/>
    </source>
</evidence>
<feature type="compositionally biased region" description="Polar residues" evidence="15">
    <location>
        <begin position="457"/>
        <end position="474"/>
    </location>
</feature>
<dbReference type="SMART" id="SM00220">
    <property type="entry name" value="S_TKc"/>
    <property type="match status" value="1"/>
</dbReference>
<evidence type="ECO:0000256" key="10">
    <source>
        <dbReference type="ARBA" id="ARBA00022902"/>
    </source>
</evidence>
<feature type="domain" description="Protein kinase" evidence="16">
    <location>
        <begin position="1"/>
        <end position="270"/>
    </location>
</feature>
<dbReference type="InterPro" id="IPR000719">
    <property type="entry name" value="Prot_kinase_dom"/>
</dbReference>
<dbReference type="CDD" id="cd14081">
    <property type="entry name" value="STKc_BRSK1_2"/>
    <property type="match status" value="1"/>
</dbReference>
<reference evidence="17" key="1">
    <citation type="submission" date="2025-08" db="UniProtKB">
        <authorList>
            <consortium name="Ensembl"/>
        </authorList>
    </citation>
    <scope>IDENTIFICATION</scope>
</reference>
<comment type="catalytic activity">
    <reaction evidence="13">
        <text>L-seryl-[protein] + ATP = O-phospho-L-seryl-[protein] + ADP + H(+)</text>
        <dbReference type="Rhea" id="RHEA:17989"/>
        <dbReference type="Rhea" id="RHEA-COMP:9863"/>
        <dbReference type="Rhea" id="RHEA-COMP:11604"/>
        <dbReference type="ChEBI" id="CHEBI:15378"/>
        <dbReference type="ChEBI" id="CHEBI:29999"/>
        <dbReference type="ChEBI" id="CHEBI:30616"/>
        <dbReference type="ChEBI" id="CHEBI:83421"/>
        <dbReference type="ChEBI" id="CHEBI:456216"/>
        <dbReference type="EC" id="2.7.11.1"/>
    </reaction>
</comment>
<dbReference type="InterPro" id="IPR008271">
    <property type="entry name" value="Ser/Thr_kinase_AS"/>
</dbReference>
<dbReference type="Gene3D" id="1.10.510.10">
    <property type="entry name" value="Transferase(Phosphotransferase) domain 1"/>
    <property type="match status" value="1"/>
</dbReference>
<dbReference type="PROSITE" id="PS00108">
    <property type="entry name" value="PROTEIN_KINASE_ST"/>
    <property type="match status" value="1"/>
</dbReference>
<protein>
    <submittedName>
        <fullName evidence="17">BR serine/threonine kinase 2</fullName>
    </submittedName>
</protein>
<evidence type="ECO:0000256" key="3">
    <source>
        <dbReference type="ARBA" id="ARBA00022527"/>
    </source>
</evidence>
<comment type="catalytic activity">
    <reaction evidence="12">
        <text>L-seryl-[tau protein] + ATP = O-phospho-L-seryl-[tau protein] + ADP + H(+)</text>
        <dbReference type="Rhea" id="RHEA:12801"/>
        <dbReference type="Rhea" id="RHEA-COMP:13701"/>
        <dbReference type="Rhea" id="RHEA-COMP:13702"/>
        <dbReference type="ChEBI" id="CHEBI:15378"/>
        <dbReference type="ChEBI" id="CHEBI:29999"/>
        <dbReference type="ChEBI" id="CHEBI:30616"/>
        <dbReference type="ChEBI" id="CHEBI:83421"/>
        <dbReference type="ChEBI" id="CHEBI:456216"/>
        <dbReference type="EC" id="2.7.11.26"/>
    </reaction>
</comment>
<name>A0A8C1Z2L7_CYPCA</name>
<comment type="cofactor">
    <cofactor evidence="1">
        <name>Mg(2+)</name>
        <dbReference type="ChEBI" id="CHEBI:18420"/>
    </cofactor>
</comment>
<feature type="region of interest" description="Disordered" evidence="15">
    <location>
        <begin position="371"/>
        <end position="475"/>
    </location>
</feature>
<comment type="catalytic activity">
    <reaction evidence="11">
        <text>L-threonyl-[protein] + ATP = O-phospho-L-threonyl-[protein] + ADP + H(+)</text>
        <dbReference type="Rhea" id="RHEA:46608"/>
        <dbReference type="Rhea" id="RHEA-COMP:11060"/>
        <dbReference type="Rhea" id="RHEA-COMP:11605"/>
        <dbReference type="ChEBI" id="CHEBI:15378"/>
        <dbReference type="ChEBI" id="CHEBI:30013"/>
        <dbReference type="ChEBI" id="CHEBI:30616"/>
        <dbReference type="ChEBI" id="CHEBI:61977"/>
        <dbReference type="ChEBI" id="CHEBI:456216"/>
        <dbReference type="EC" id="2.7.11.1"/>
    </reaction>
</comment>
<evidence type="ECO:0000256" key="7">
    <source>
        <dbReference type="ARBA" id="ARBA00022777"/>
    </source>
</evidence>
<evidence type="ECO:0000256" key="6">
    <source>
        <dbReference type="ARBA" id="ARBA00022741"/>
    </source>
</evidence>
<dbReference type="GO" id="GO:0046872">
    <property type="term" value="F:metal ion binding"/>
    <property type="evidence" value="ECO:0007669"/>
    <property type="project" value="UniProtKB-KW"/>
</dbReference>
<evidence type="ECO:0000256" key="14">
    <source>
        <dbReference type="ARBA" id="ARBA00048878"/>
    </source>
</evidence>
<feature type="compositionally biased region" description="Pro residues" evidence="15">
    <location>
        <begin position="389"/>
        <end position="403"/>
    </location>
</feature>
<evidence type="ECO:0000313" key="17">
    <source>
        <dbReference type="Ensembl" id="ENSCCRP00015048695.1"/>
    </source>
</evidence>
<evidence type="ECO:0000256" key="4">
    <source>
        <dbReference type="ARBA" id="ARBA00022679"/>
    </source>
</evidence>
<dbReference type="Pfam" id="PF21115">
    <property type="entry name" value="UBA_BRSK"/>
    <property type="match status" value="1"/>
</dbReference>
<dbReference type="GO" id="GO:0007399">
    <property type="term" value="P:nervous system development"/>
    <property type="evidence" value="ECO:0007669"/>
    <property type="project" value="UniProtKB-KW"/>
</dbReference>
<dbReference type="InterPro" id="IPR011009">
    <property type="entry name" value="Kinase-like_dom_sf"/>
</dbReference>
<dbReference type="PANTHER" id="PTHR24346">
    <property type="entry name" value="MAP/MICROTUBULE AFFINITY-REGULATING KINASE"/>
    <property type="match status" value="1"/>
</dbReference>
<evidence type="ECO:0000256" key="1">
    <source>
        <dbReference type="ARBA" id="ARBA00001946"/>
    </source>
</evidence>
<dbReference type="InterPro" id="IPR048622">
    <property type="entry name" value="BRSK1_2-like_UBA"/>
</dbReference>
<keyword evidence="3" id="KW-0723">Serine/threonine-protein kinase</keyword>
<evidence type="ECO:0000256" key="15">
    <source>
        <dbReference type="SAM" id="MobiDB-lite"/>
    </source>
</evidence>
<evidence type="ECO:0000256" key="9">
    <source>
        <dbReference type="ARBA" id="ARBA00022842"/>
    </source>
</evidence>
<proteinExistence type="inferred from homology"/>
<dbReference type="GO" id="GO:0005737">
    <property type="term" value="C:cytoplasm"/>
    <property type="evidence" value="ECO:0007669"/>
    <property type="project" value="TreeGrafter"/>
</dbReference>
<feature type="compositionally biased region" description="Polar residues" evidence="15">
    <location>
        <begin position="436"/>
        <end position="445"/>
    </location>
</feature>
<feature type="region of interest" description="Disordered" evidence="15">
    <location>
        <begin position="488"/>
        <end position="541"/>
    </location>
</feature>